<dbReference type="Proteomes" id="UP000661691">
    <property type="component" value="Unassembled WGS sequence"/>
</dbReference>
<comment type="caution">
    <text evidence="1">The sequence shown here is derived from an EMBL/GenBank/DDBJ whole genome shotgun (WGS) entry which is preliminary data.</text>
</comment>
<evidence type="ECO:0000313" key="1">
    <source>
        <dbReference type="EMBL" id="MBD1373854.1"/>
    </source>
</evidence>
<proteinExistence type="predicted"/>
<evidence type="ECO:0000313" key="2">
    <source>
        <dbReference type="Proteomes" id="UP000661691"/>
    </source>
</evidence>
<accession>A0A926NHW7</accession>
<sequence>MPGSSGRFISYLGLQPLQKQGKSGLHLVEIKCDNGYRVTIPYLSCIHVELEVGVHILAGKAFDLCE</sequence>
<name>A0A926NHW7_9BACL</name>
<dbReference type="RefSeq" id="WP_191142814.1">
    <property type="nucleotide sequence ID" value="NZ_JACXAH010000041.1"/>
</dbReference>
<protein>
    <submittedName>
        <fullName evidence="1">Uncharacterized protein</fullName>
    </submittedName>
</protein>
<dbReference type="EMBL" id="JACXAH010000041">
    <property type="protein sequence ID" value="MBD1373854.1"/>
    <property type="molecule type" value="Genomic_DNA"/>
</dbReference>
<gene>
    <name evidence="1" type="ORF">IC620_16030</name>
</gene>
<reference evidence="1" key="1">
    <citation type="submission" date="2020-09" db="EMBL/GenBank/DDBJ databases">
        <title>A novel bacterium of genus Hazenella, isolated from South China Sea.</title>
        <authorList>
            <person name="Huang H."/>
            <person name="Mo K."/>
            <person name="Hu Y."/>
        </authorList>
    </citation>
    <scope>NUCLEOTIDE SEQUENCE</scope>
    <source>
        <strain evidence="1">IB182357</strain>
    </source>
</reference>
<dbReference type="AlphaFoldDB" id="A0A926NHW7"/>
<keyword evidence="2" id="KW-1185">Reference proteome</keyword>
<organism evidence="1 2">
    <name type="scientific">Polycladospora coralii</name>
    <dbReference type="NCBI Taxonomy" id="2771432"/>
    <lineage>
        <taxon>Bacteria</taxon>
        <taxon>Bacillati</taxon>
        <taxon>Bacillota</taxon>
        <taxon>Bacilli</taxon>
        <taxon>Bacillales</taxon>
        <taxon>Thermoactinomycetaceae</taxon>
        <taxon>Polycladospora</taxon>
    </lineage>
</organism>